<reference evidence="2 3" key="1">
    <citation type="submission" date="2024-10" db="EMBL/GenBank/DDBJ databases">
        <title>Updated reference genomes for cyclostephanoid diatoms.</title>
        <authorList>
            <person name="Roberts W.R."/>
            <person name="Alverson A.J."/>
        </authorList>
    </citation>
    <scope>NUCLEOTIDE SEQUENCE [LARGE SCALE GENOMIC DNA]</scope>
    <source>
        <strain evidence="2 3">AJA276-08</strain>
    </source>
</reference>
<dbReference type="InterPro" id="IPR049227">
    <property type="entry name" value="DUF6824"/>
</dbReference>
<sequence length="149" mass="16337">MVAREYRREARIDKINYNNIFGGLSDPSNNEIPTLLLPPSPVDEDGAGYCPGPAEGEQVRGWYESSSKSEKFTISSYLVDVRARARFLKRDGTVKGGGGWLEADGDDVRKKASQALREEGAGRNTGCRGSLPNILFGRRTAWSGVKRAD</sequence>
<evidence type="ECO:0000313" key="2">
    <source>
        <dbReference type="EMBL" id="KAL3767075.1"/>
    </source>
</evidence>
<gene>
    <name evidence="2" type="ORF">ACHAW5_005635</name>
</gene>
<organism evidence="2 3">
    <name type="scientific">Stephanodiscus triporus</name>
    <dbReference type="NCBI Taxonomy" id="2934178"/>
    <lineage>
        <taxon>Eukaryota</taxon>
        <taxon>Sar</taxon>
        <taxon>Stramenopiles</taxon>
        <taxon>Ochrophyta</taxon>
        <taxon>Bacillariophyta</taxon>
        <taxon>Coscinodiscophyceae</taxon>
        <taxon>Thalassiosirophycidae</taxon>
        <taxon>Stephanodiscales</taxon>
        <taxon>Stephanodiscaceae</taxon>
        <taxon>Stephanodiscus</taxon>
    </lineage>
</organism>
<accession>A0ABD3MSZ5</accession>
<dbReference type="Pfam" id="PF20710">
    <property type="entry name" value="DUF6824"/>
    <property type="match status" value="1"/>
</dbReference>
<dbReference type="AlphaFoldDB" id="A0ABD3MSZ5"/>
<evidence type="ECO:0000259" key="1">
    <source>
        <dbReference type="Pfam" id="PF20710"/>
    </source>
</evidence>
<protein>
    <recommendedName>
        <fullName evidence="1">DUF6824 domain-containing protein</fullName>
    </recommendedName>
</protein>
<dbReference type="Proteomes" id="UP001530315">
    <property type="component" value="Unassembled WGS sequence"/>
</dbReference>
<name>A0ABD3MSZ5_9STRA</name>
<keyword evidence="3" id="KW-1185">Reference proteome</keyword>
<evidence type="ECO:0000313" key="3">
    <source>
        <dbReference type="Proteomes" id="UP001530315"/>
    </source>
</evidence>
<proteinExistence type="predicted"/>
<comment type="caution">
    <text evidence="2">The sequence shown here is derived from an EMBL/GenBank/DDBJ whole genome shotgun (WGS) entry which is preliminary data.</text>
</comment>
<feature type="domain" description="DUF6824" evidence="1">
    <location>
        <begin position="60"/>
        <end position="118"/>
    </location>
</feature>
<dbReference type="EMBL" id="JALLAZ020001714">
    <property type="protein sequence ID" value="KAL3767075.1"/>
    <property type="molecule type" value="Genomic_DNA"/>
</dbReference>